<organism evidence="2 3">
    <name type="scientific">Lasiosphaeria ovina</name>
    <dbReference type="NCBI Taxonomy" id="92902"/>
    <lineage>
        <taxon>Eukaryota</taxon>
        <taxon>Fungi</taxon>
        <taxon>Dikarya</taxon>
        <taxon>Ascomycota</taxon>
        <taxon>Pezizomycotina</taxon>
        <taxon>Sordariomycetes</taxon>
        <taxon>Sordariomycetidae</taxon>
        <taxon>Sordariales</taxon>
        <taxon>Lasiosphaeriaceae</taxon>
        <taxon>Lasiosphaeria</taxon>
    </lineage>
</organism>
<accession>A0AAE0JYE3</accession>
<protein>
    <recommendedName>
        <fullName evidence="1">DUF7779 domain-containing protein</fullName>
    </recommendedName>
</protein>
<gene>
    <name evidence="2" type="ORF">B0T24DRAFT_596567</name>
</gene>
<dbReference type="AlphaFoldDB" id="A0AAE0JYE3"/>
<keyword evidence="3" id="KW-1185">Reference proteome</keyword>
<dbReference type="Proteomes" id="UP001287356">
    <property type="component" value="Unassembled WGS sequence"/>
</dbReference>
<dbReference type="InterPro" id="IPR011990">
    <property type="entry name" value="TPR-like_helical_dom_sf"/>
</dbReference>
<feature type="domain" description="DUF7779" evidence="1">
    <location>
        <begin position="148"/>
        <end position="220"/>
    </location>
</feature>
<evidence type="ECO:0000313" key="2">
    <source>
        <dbReference type="EMBL" id="KAK3366653.1"/>
    </source>
</evidence>
<dbReference type="Gene3D" id="3.40.50.300">
    <property type="entry name" value="P-loop containing nucleotide triphosphate hydrolases"/>
    <property type="match status" value="1"/>
</dbReference>
<reference evidence="2" key="1">
    <citation type="journal article" date="2023" name="Mol. Phylogenet. Evol.">
        <title>Genome-scale phylogeny and comparative genomics of the fungal order Sordariales.</title>
        <authorList>
            <person name="Hensen N."/>
            <person name="Bonometti L."/>
            <person name="Westerberg I."/>
            <person name="Brannstrom I.O."/>
            <person name="Guillou S."/>
            <person name="Cros-Aarteil S."/>
            <person name="Calhoun S."/>
            <person name="Haridas S."/>
            <person name="Kuo A."/>
            <person name="Mondo S."/>
            <person name="Pangilinan J."/>
            <person name="Riley R."/>
            <person name="LaButti K."/>
            <person name="Andreopoulos B."/>
            <person name="Lipzen A."/>
            <person name="Chen C."/>
            <person name="Yan M."/>
            <person name="Daum C."/>
            <person name="Ng V."/>
            <person name="Clum A."/>
            <person name="Steindorff A."/>
            <person name="Ohm R.A."/>
            <person name="Martin F."/>
            <person name="Silar P."/>
            <person name="Natvig D.O."/>
            <person name="Lalanne C."/>
            <person name="Gautier V."/>
            <person name="Ament-Velasquez S.L."/>
            <person name="Kruys A."/>
            <person name="Hutchinson M.I."/>
            <person name="Powell A.J."/>
            <person name="Barry K."/>
            <person name="Miller A.N."/>
            <person name="Grigoriev I.V."/>
            <person name="Debuchy R."/>
            <person name="Gladieux P."/>
            <person name="Hiltunen Thoren M."/>
            <person name="Johannesson H."/>
        </authorList>
    </citation>
    <scope>NUCLEOTIDE SEQUENCE</scope>
    <source>
        <strain evidence="2">CBS 958.72</strain>
    </source>
</reference>
<comment type="caution">
    <text evidence="2">The sequence shown here is derived from an EMBL/GenBank/DDBJ whole genome shotgun (WGS) entry which is preliminary data.</text>
</comment>
<evidence type="ECO:0000259" key="1">
    <source>
        <dbReference type="Pfam" id="PF25000"/>
    </source>
</evidence>
<dbReference type="Pfam" id="PF25000">
    <property type="entry name" value="DUF7779"/>
    <property type="match status" value="1"/>
</dbReference>
<proteinExistence type="predicted"/>
<dbReference type="Gene3D" id="1.25.40.10">
    <property type="entry name" value="Tetratricopeptide repeat domain"/>
    <property type="match status" value="1"/>
</dbReference>
<name>A0AAE0JYE3_9PEZI</name>
<reference evidence="2" key="2">
    <citation type="submission" date="2023-06" db="EMBL/GenBank/DDBJ databases">
        <authorList>
            <consortium name="Lawrence Berkeley National Laboratory"/>
            <person name="Haridas S."/>
            <person name="Hensen N."/>
            <person name="Bonometti L."/>
            <person name="Westerberg I."/>
            <person name="Brannstrom I.O."/>
            <person name="Guillou S."/>
            <person name="Cros-Aarteil S."/>
            <person name="Calhoun S."/>
            <person name="Kuo A."/>
            <person name="Mondo S."/>
            <person name="Pangilinan J."/>
            <person name="Riley R."/>
            <person name="Labutti K."/>
            <person name="Andreopoulos B."/>
            <person name="Lipzen A."/>
            <person name="Chen C."/>
            <person name="Yanf M."/>
            <person name="Daum C."/>
            <person name="Ng V."/>
            <person name="Clum A."/>
            <person name="Steindorff A."/>
            <person name="Ohm R."/>
            <person name="Martin F."/>
            <person name="Silar P."/>
            <person name="Natvig D."/>
            <person name="Lalanne C."/>
            <person name="Gautier V."/>
            <person name="Ament-Velasquez S.L."/>
            <person name="Kruys A."/>
            <person name="Hutchinson M.I."/>
            <person name="Powell A.J."/>
            <person name="Barry K."/>
            <person name="Miller A.N."/>
            <person name="Grigoriev I.V."/>
            <person name="Debuchy R."/>
            <person name="Gladieux P."/>
            <person name="Thoren M.H."/>
            <person name="Johannesson H."/>
        </authorList>
    </citation>
    <scope>NUCLEOTIDE SEQUENCE</scope>
    <source>
        <strain evidence="2">CBS 958.72</strain>
    </source>
</reference>
<sequence>MGKSSIAIKFVYDHFDVYNPFIFWFSADTLQKATVTAVRVCKELGVNLSDPAHELTQAASAWRAWLEQNDSWLAMYDNVEDESLLQDLWPRNNFKGTIIVTSRRPNVTGTLVESDLGIDLYRLIHRPRAMPNDAVASLPLAMLWEANIASLPDEARTMLQVMDFLDPDNVYQDMLLDERVVEQHTNVLPADRETYLHCLRNLSEYSLIRRDRSMLCVHRLSEHGLLMSSVVHLAQSFLPHVEALGKRYHEFAKTVDCRSLHLAELMYTCSWSMYERGILGPAVKLARTGLDIATTLPYETRLPTADLWKAIRDAQLEGSGLQESYNSLKLALIANSYMALGTAAVGIGHAEEAMELGERSIALRLGCIEEQIQMFAMSHHNVALAALHSNRLDKAEEFVQKSIELTLVTSQSMTAEQKLAMDSRNIYCRSNILWARGLKDEAWECHQKALQIRIGTFDEVHPYTACAYWKLGQIWEEDDWQKAEYVLI</sequence>
<evidence type="ECO:0000313" key="3">
    <source>
        <dbReference type="Proteomes" id="UP001287356"/>
    </source>
</evidence>
<dbReference type="InterPro" id="IPR027417">
    <property type="entry name" value="P-loop_NTPase"/>
</dbReference>
<dbReference type="SUPFAM" id="SSF48452">
    <property type="entry name" value="TPR-like"/>
    <property type="match status" value="1"/>
</dbReference>
<dbReference type="EMBL" id="JAULSN010000007">
    <property type="protein sequence ID" value="KAK3366653.1"/>
    <property type="molecule type" value="Genomic_DNA"/>
</dbReference>
<dbReference type="InterPro" id="IPR056681">
    <property type="entry name" value="DUF7779"/>
</dbReference>